<comment type="caution">
    <text evidence="1">The sequence shown here is derived from an EMBL/GenBank/DDBJ whole genome shotgun (WGS) entry which is preliminary data.</text>
</comment>
<organism evidence="1 2">
    <name type="scientific">Araneus ventricosus</name>
    <name type="common">Orbweaver spider</name>
    <name type="synonym">Epeira ventricosa</name>
    <dbReference type="NCBI Taxonomy" id="182803"/>
    <lineage>
        <taxon>Eukaryota</taxon>
        <taxon>Metazoa</taxon>
        <taxon>Ecdysozoa</taxon>
        <taxon>Arthropoda</taxon>
        <taxon>Chelicerata</taxon>
        <taxon>Arachnida</taxon>
        <taxon>Araneae</taxon>
        <taxon>Araneomorphae</taxon>
        <taxon>Entelegynae</taxon>
        <taxon>Araneoidea</taxon>
        <taxon>Araneidae</taxon>
        <taxon>Araneus</taxon>
    </lineage>
</organism>
<dbReference type="AlphaFoldDB" id="A0A4Y2RTU3"/>
<accession>A0A4Y2RTU3</accession>
<name>A0A4Y2RTU3_ARAVE</name>
<keyword evidence="2" id="KW-1185">Reference proteome</keyword>
<sequence>MTPSLFANRKPCNRWPFLKHLHHSNVRICLEIFLLLLESGVNLDEFDHHAFFHPLWHLLLCHLSSNCQKGLSRFKPVNEGEWLVVFSLFQGCTGPWL</sequence>
<protein>
    <submittedName>
        <fullName evidence="1">Uncharacterized protein</fullName>
    </submittedName>
</protein>
<dbReference type="EMBL" id="BGPR01018488">
    <property type="protein sequence ID" value="GBN79297.1"/>
    <property type="molecule type" value="Genomic_DNA"/>
</dbReference>
<evidence type="ECO:0000313" key="2">
    <source>
        <dbReference type="Proteomes" id="UP000499080"/>
    </source>
</evidence>
<reference evidence="1 2" key="1">
    <citation type="journal article" date="2019" name="Sci. Rep.">
        <title>Orb-weaving spider Araneus ventricosus genome elucidates the spidroin gene catalogue.</title>
        <authorList>
            <person name="Kono N."/>
            <person name="Nakamura H."/>
            <person name="Ohtoshi R."/>
            <person name="Moran D.A.P."/>
            <person name="Shinohara A."/>
            <person name="Yoshida Y."/>
            <person name="Fujiwara M."/>
            <person name="Mori M."/>
            <person name="Tomita M."/>
            <person name="Arakawa K."/>
        </authorList>
    </citation>
    <scope>NUCLEOTIDE SEQUENCE [LARGE SCALE GENOMIC DNA]</scope>
</reference>
<gene>
    <name evidence="1" type="ORF">AVEN_125137_1</name>
</gene>
<dbReference type="Proteomes" id="UP000499080">
    <property type="component" value="Unassembled WGS sequence"/>
</dbReference>
<proteinExistence type="predicted"/>
<evidence type="ECO:0000313" key="1">
    <source>
        <dbReference type="EMBL" id="GBN79297.1"/>
    </source>
</evidence>